<evidence type="ECO:0000313" key="9">
    <source>
        <dbReference type="Proteomes" id="UP000801492"/>
    </source>
</evidence>
<dbReference type="FunFam" id="3.20.20.100:FF:000006">
    <property type="entry name" value="Aldo-keto reductase family 1 member A1"/>
    <property type="match status" value="1"/>
</dbReference>
<dbReference type="GO" id="GO:0016491">
    <property type="term" value="F:oxidoreductase activity"/>
    <property type="evidence" value="ECO:0007669"/>
    <property type="project" value="UniProtKB-KW"/>
</dbReference>
<dbReference type="InterPro" id="IPR023210">
    <property type="entry name" value="NADP_OxRdtase_dom"/>
</dbReference>
<evidence type="ECO:0000256" key="5">
    <source>
        <dbReference type="PIRSR" id="PIRSR000097-2"/>
    </source>
</evidence>
<feature type="domain" description="NADP-dependent oxidoreductase" evidence="7">
    <location>
        <begin position="20"/>
        <end position="294"/>
    </location>
</feature>
<dbReference type="InterPro" id="IPR020471">
    <property type="entry name" value="AKR"/>
</dbReference>
<dbReference type="OrthoDB" id="416253at2759"/>
<keyword evidence="3" id="KW-0560">Oxidoreductase</keyword>
<organism evidence="8 9">
    <name type="scientific">Ignelater luminosus</name>
    <name type="common">Cucubano</name>
    <name type="synonym">Pyrophorus luminosus</name>
    <dbReference type="NCBI Taxonomy" id="2038154"/>
    <lineage>
        <taxon>Eukaryota</taxon>
        <taxon>Metazoa</taxon>
        <taxon>Ecdysozoa</taxon>
        <taxon>Arthropoda</taxon>
        <taxon>Hexapoda</taxon>
        <taxon>Insecta</taxon>
        <taxon>Pterygota</taxon>
        <taxon>Neoptera</taxon>
        <taxon>Endopterygota</taxon>
        <taxon>Coleoptera</taxon>
        <taxon>Polyphaga</taxon>
        <taxon>Elateriformia</taxon>
        <taxon>Elateroidea</taxon>
        <taxon>Elateridae</taxon>
        <taxon>Agrypninae</taxon>
        <taxon>Pyrophorini</taxon>
        <taxon>Ignelater</taxon>
    </lineage>
</organism>
<evidence type="ECO:0000313" key="8">
    <source>
        <dbReference type="EMBL" id="KAF2890769.1"/>
    </source>
</evidence>
<dbReference type="PRINTS" id="PR00069">
    <property type="entry name" value="ALDKETRDTASE"/>
</dbReference>
<name>A0A8K0CNN3_IGNLU</name>
<evidence type="ECO:0000256" key="1">
    <source>
        <dbReference type="ARBA" id="ARBA00007905"/>
    </source>
</evidence>
<dbReference type="AlphaFoldDB" id="A0A8K0CNN3"/>
<dbReference type="InterPro" id="IPR036812">
    <property type="entry name" value="NAD(P)_OxRdtase_dom_sf"/>
</dbReference>
<keyword evidence="9" id="KW-1185">Reference proteome</keyword>
<feature type="site" description="Lowers pKa of active site Tyr" evidence="6">
    <location>
        <position position="82"/>
    </location>
</feature>
<gene>
    <name evidence="8" type="ORF">ILUMI_15404</name>
</gene>
<dbReference type="PANTHER" id="PTHR11732">
    <property type="entry name" value="ALDO/KETO REDUCTASE"/>
    <property type="match status" value="1"/>
</dbReference>
<dbReference type="PIRSF" id="PIRSF000097">
    <property type="entry name" value="AKR"/>
    <property type="match status" value="1"/>
</dbReference>
<dbReference type="PROSITE" id="PS00798">
    <property type="entry name" value="ALDOKETO_REDUCTASE_1"/>
    <property type="match status" value="1"/>
</dbReference>
<evidence type="ECO:0000256" key="2">
    <source>
        <dbReference type="ARBA" id="ARBA00022857"/>
    </source>
</evidence>
<evidence type="ECO:0000256" key="4">
    <source>
        <dbReference type="PIRSR" id="PIRSR000097-1"/>
    </source>
</evidence>
<evidence type="ECO:0000256" key="6">
    <source>
        <dbReference type="PIRSR" id="PIRSR000097-3"/>
    </source>
</evidence>
<comment type="similarity">
    <text evidence="1">Belongs to the aldo/keto reductase family.</text>
</comment>
<dbReference type="Pfam" id="PF00248">
    <property type="entry name" value="Aldo_ket_red"/>
    <property type="match status" value="1"/>
</dbReference>
<comment type="caution">
    <text evidence="8">The sequence shown here is derived from an EMBL/GenBank/DDBJ whole genome shotgun (WGS) entry which is preliminary data.</text>
</comment>
<evidence type="ECO:0000259" key="7">
    <source>
        <dbReference type="Pfam" id="PF00248"/>
    </source>
</evidence>
<proteinExistence type="inferred from homology"/>
<protein>
    <recommendedName>
        <fullName evidence="7">NADP-dependent oxidoreductase domain-containing protein</fullName>
    </recommendedName>
</protein>
<dbReference type="InterPro" id="IPR018170">
    <property type="entry name" value="Aldo/ket_reductase_CS"/>
</dbReference>
<dbReference type="Gene3D" id="3.20.20.100">
    <property type="entry name" value="NADP-dependent oxidoreductase domain"/>
    <property type="match status" value="1"/>
</dbReference>
<keyword evidence="2" id="KW-0521">NADP</keyword>
<dbReference type="Proteomes" id="UP000801492">
    <property type="component" value="Unassembled WGS sequence"/>
</dbReference>
<feature type="binding site" evidence="5">
    <location>
        <position position="115"/>
    </location>
    <ligand>
        <name>substrate</name>
    </ligand>
</feature>
<reference evidence="8" key="1">
    <citation type="submission" date="2019-08" db="EMBL/GenBank/DDBJ databases">
        <title>The genome of the North American firefly Photinus pyralis.</title>
        <authorList>
            <consortium name="Photinus pyralis genome working group"/>
            <person name="Fallon T.R."/>
            <person name="Sander Lower S.E."/>
            <person name="Weng J.-K."/>
        </authorList>
    </citation>
    <scope>NUCLEOTIDE SEQUENCE</scope>
    <source>
        <strain evidence="8">TRF0915ILg1</strain>
        <tissue evidence="8">Whole body</tissue>
    </source>
</reference>
<dbReference type="SUPFAM" id="SSF51430">
    <property type="entry name" value="NAD(P)-linked oxidoreductase"/>
    <property type="match status" value="1"/>
</dbReference>
<evidence type="ECO:0000256" key="3">
    <source>
        <dbReference type="ARBA" id="ARBA00023002"/>
    </source>
</evidence>
<accession>A0A8K0CNN3</accession>
<dbReference type="EMBL" id="VTPC01046736">
    <property type="protein sequence ID" value="KAF2890769.1"/>
    <property type="molecule type" value="Genomic_DNA"/>
</dbReference>
<feature type="active site" description="Proton donor" evidence="4">
    <location>
        <position position="53"/>
    </location>
</feature>
<sequence length="318" mass="37021">MVWHTVPIVQFYNKLKIPMIGLGTWKITPEQVRKVIKTAIDLGYRHFDCAVIYGNEAEIGEAIKDSIDKKRVAREDLFITGKLWNTFHRHELVEECITKSLYNLKIDYFDLYLMHWPMAYKEGSDLMPRYGNRILYSLVHYVDTWQAMQELVDKCLTKSIGVANFSIRQLQLLLRGASIKPVLNQIECHPYLNQESLVSFCKSNGIAVTCYSPLGSPDRPWVKMGEPILLQDPKLKEVGEFYFKTPAQVALRYQVQRGNIVIPKSVTPARLKHNLEIFDFKLSCEHMEEIDSMDRGKRYLTLKSVSDHPFYPFCEKEY</sequence>